<evidence type="ECO:0000256" key="4">
    <source>
        <dbReference type="ARBA" id="ARBA00023004"/>
    </source>
</evidence>
<gene>
    <name evidence="6" type="primary">CYP81F4</name>
    <name evidence="6" type="ORF">CK203_063378</name>
</gene>
<keyword evidence="2" id="KW-0479">Metal-binding</keyword>
<reference evidence="6 7" key="1">
    <citation type="journal article" date="2018" name="PLoS Genet.">
        <title>Population sequencing reveals clonal diversity and ancestral inbreeding in the grapevine cultivar Chardonnay.</title>
        <authorList>
            <person name="Roach M.J."/>
            <person name="Johnson D.L."/>
            <person name="Bohlmann J."/>
            <person name="van Vuuren H.J."/>
            <person name="Jones S.J."/>
            <person name="Pretorius I.S."/>
            <person name="Schmidt S.A."/>
            <person name="Borneman A.R."/>
        </authorList>
    </citation>
    <scope>NUCLEOTIDE SEQUENCE [LARGE SCALE GENOMIC DNA]</scope>
    <source>
        <strain evidence="7">cv. Chardonnay</strain>
        <tissue evidence="6">Leaf</tissue>
    </source>
</reference>
<evidence type="ECO:0000256" key="1">
    <source>
        <dbReference type="ARBA" id="ARBA00022617"/>
    </source>
</evidence>
<dbReference type="GO" id="GO:0020037">
    <property type="term" value="F:heme binding"/>
    <property type="evidence" value="ECO:0007669"/>
    <property type="project" value="InterPro"/>
</dbReference>
<dbReference type="PANTHER" id="PTHR47947:SF24">
    <property type="entry name" value="ISOFLAVONE 2'-HYDROXYLASE-LIKE"/>
    <property type="match status" value="1"/>
</dbReference>
<keyword evidence="1" id="KW-0349">Heme</keyword>
<dbReference type="Proteomes" id="UP000288805">
    <property type="component" value="Unassembled WGS sequence"/>
</dbReference>
<evidence type="ECO:0000256" key="2">
    <source>
        <dbReference type="ARBA" id="ARBA00022723"/>
    </source>
</evidence>
<dbReference type="InterPro" id="IPR050651">
    <property type="entry name" value="Plant_Cytochrome_P450_Monoox"/>
</dbReference>
<name>A0A438G685_VITVI</name>
<organism evidence="6 7">
    <name type="scientific">Vitis vinifera</name>
    <name type="common">Grape</name>
    <dbReference type="NCBI Taxonomy" id="29760"/>
    <lineage>
        <taxon>Eukaryota</taxon>
        <taxon>Viridiplantae</taxon>
        <taxon>Streptophyta</taxon>
        <taxon>Embryophyta</taxon>
        <taxon>Tracheophyta</taxon>
        <taxon>Spermatophyta</taxon>
        <taxon>Magnoliopsida</taxon>
        <taxon>eudicotyledons</taxon>
        <taxon>Gunneridae</taxon>
        <taxon>Pentapetalae</taxon>
        <taxon>rosids</taxon>
        <taxon>Vitales</taxon>
        <taxon>Vitaceae</taxon>
        <taxon>Viteae</taxon>
        <taxon>Vitis</taxon>
    </lineage>
</organism>
<dbReference type="GO" id="GO:0005506">
    <property type="term" value="F:iron ion binding"/>
    <property type="evidence" value="ECO:0007669"/>
    <property type="project" value="InterPro"/>
</dbReference>
<evidence type="ECO:0000313" key="6">
    <source>
        <dbReference type="EMBL" id="RVW67719.1"/>
    </source>
</evidence>
<evidence type="ECO:0000313" key="7">
    <source>
        <dbReference type="Proteomes" id="UP000288805"/>
    </source>
</evidence>
<dbReference type="GO" id="GO:0004497">
    <property type="term" value="F:monooxygenase activity"/>
    <property type="evidence" value="ECO:0007669"/>
    <property type="project" value="UniProtKB-KW"/>
</dbReference>
<dbReference type="Pfam" id="PF00067">
    <property type="entry name" value="p450"/>
    <property type="match status" value="1"/>
</dbReference>
<proteinExistence type="predicted"/>
<accession>A0A438G685</accession>
<dbReference type="PANTHER" id="PTHR47947">
    <property type="entry name" value="CYTOCHROME P450 82C3-RELATED"/>
    <property type="match status" value="1"/>
</dbReference>
<dbReference type="AlphaFoldDB" id="A0A438G685"/>
<dbReference type="GO" id="GO:0016705">
    <property type="term" value="F:oxidoreductase activity, acting on paired donors, with incorporation or reduction of molecular oxygen"/>
    <property type="evidence" value="ECO:0007669"/>
    <property type="project" value="InterPro"/>
</dbReference>
<dbReference type="SUPFAM" id="SSF48264">
    <property type="entry name" value="Cytochrome P450"/>
    <property type="match status" value="1"/>
</dbReference>
<keyword evidence="4" id="KW-0408">Iron</keyword>
<sequence length="163" mass="18557">MLHKLHNLPPTPFLSFPIIGHLYLLKKPLHRTLAGISSRYGPIVFLRLGSRPSLLVSSPSVAEECYNYTSLAWANYGDHWRNLRRISSLEILSSSRIQMLSGIRADEVRLLVRWLLENENQTVNVKAMLFEDNDKCDDENDRWEEVLWRKHGGGGGNSGSSGR</sequence>
<evidence type="ECO:0000256" key="3">
    <source>
        <dbReference type="ARBA" id="ARBA00023002"/>
    </source>
</evidence>
<comment type="caution">
    <text evidence="6">The sequence shown here is derived from an EMBL/GenBank/DDBJ whole genome shotgun (WGS) entry which is preliminary data.</text>
</comment>
<dbReference type="EMBL" id="QGNW01000570">
    <property type="protein sequence ID" value="RVW67719.1"/>
    <property type="molecule type" value="Genomic_DNA"/>
</dbReference>
<dbReference type="InterPro" id="IPR036396">
    <property type="entry name" value="Cyt_P450_sf"/>
</dbReference>
<dbReference type="InterPro" id="IPR001128">
    <property type="entry name" value="Cyt_P450"/>
</dbReference>
<protein>
    <submittedName>
        <fullName evidence="6">Cytochrome P450 81F4</fullName>
    </submittedName>
</protein>
<keyword evidence="5" id="KW-0503">Monooxygenase</keyword>
<dbReference type="Gene3D" id="1.10.630.10">
    <property type="entry name" value="Cytochrome P450"/>
    <property type="match status" value="1"/>
</dbReference>
<keyword evidence="3" id="KW-0560">Oxidoreductase</keyword>
<evidence type="ECO:0000256" key="5">
    <source>
        <dbReference type="ARBA" id="ARBA00023033"/>
    </source>
</evidence>